<evidence type="ECO:0000256" key="1">
    <source>
        <dbReference type="ARBA" id="ARBA00008520"/>
    </source>
</evidence>
<evidence type="ECO:0000256" key="3">
    <source>
        <dbReference type="PIRSR" id="PIRSR002825-1"/>
    </source>
</evidence>
<keyword evidence="2 4" id="KW-0732">Signal</keyword>
<dbReference type="Gene3D" id="3.40.190.10">
    <property type="entry name" value="Periplasmic binding protein-like II"/>
    <property type="match status" value="2"/>
</dbReference>
<dbReference type="PANTHER" id="PTHR30006">
    <property type="entry name" value="THIAMINE-BINDING PERIPLASMIC PROTEIN-RELATED"/>
    <property type="match status" value="1"/>
</dbReference>
<dbReference type="GO" id="GO:0046872">
    <property type="term" value="F:metal ion binding"/>
    <property type="evidence" value="ECO:0007669"/>
    <property type="project" value="UniProtKB-KW"/>
</dbReference>
<evidence type="ECO:0000256" key="4">
    <source>
        <dbReference type="SAM" id="SignalP"/>
    </source>
</evidence>
<dbReference type="EMBL" id="VJON01000018">
    <property type="protein sequence ID" value="TSE34505.1"/>
    <property type="molecule type" value="Genomic_DNA"/>
</dbReference>
<dbReference type="Pfam" id="PF13416">
    <property type="entry name" value="SBP_bac_8"/>
    <property type="match status" value="1"/>
</dbReference>
<organism evidence="5 6">
    <name type="scientific">Tepidimonas charontis</name>
    <dbReference type="NCBI Taxonomy" id="2267262"/>
    <lineage>
        <taxon>Bacteria</taxon>
        <taxon>Pseudomonadati</taxon>
        <taxon>Pseudomonadota</taxon>
        <taxon>Betaproteobacteria</taxon>
        <taxon>Burkholderiales</taxon>
        <taxon>Tepidimonas</taxon>
    </lineage>
</organism>
<dbReference type="InterPro" id="IPR006059">
    <property type="entry name" value="SBP"/>
</dbReference>
<keyword evidence="6" id="KW-1185">Reference proteome</keyword>
<dbReference type="PIRSF" id="PIRSF002825">
    <property type="entry name" value="CfbpA"/>
    <property type="match status" value="1"/>
</dbReference>
<feature type="chain" id="PRO_5022212444" evidence="4">
    <location>
        <begin position="32"/>
        <end position="361"/>
    </location>
</feature>
<sequence>MPQIPAHIPSRIRRTLGRALFALSVAGPWLAAPAAAETPSLNLYSARHYPGDEALYAAFTRATGIAVRRVDSDDAGIVARLRAERAASPADVVLLVDAARMAAADAQGLFLPIRSAKLEAAIPAHLRAAPTPQGTTWFGFSTRARVIVYDPLRVKAEDVATYEQLADPKLKGLLCTRSGSHPYNLSLFATVIERLGDDKGQAWLNGLVANMARPPKGGDTDQIRAVASGECGLALTNSYYLARLVASDKPEDRRVVERVRVVFPNQATTGTHVNIAGAAVARHSKNAEAAVRFLEFLATPEAQQYFANGNNEYPAVPGVKLDNPALRALGGTDFKAETIPLATVAKNLTKVQQMLDHAGYR</sequence>
<keyword evidence="3" id="KW-0408">Iron</keyword>
<comment type="caution">
    <text evidence="5">The sequence shown here is derived from an EMBL/GenBank/DDBJ whole genome shotgun (WGS) entry which is preliminary data.</text>
</comment>
<name>A0A554XFB4_9BURK</name>
<accession>A0A554XFB4</accession>
<feature type="signal peptide" evidence="4">
    <location>
        <begin position="1"/>
        <end position="31"/>
    </location>
</feature>
<feature type="binding site" evidence="3">
    <location>
        <position position="239"/>
    </location>
    <ligand>
        <name>Fe cation</name>
        <dbReference type="ChEBI" id="CHEBI:24875"/>
    </ligand>
</feature>
<evidence type="ECO:0000256" key="2">
    <source>
        <dbReference type="ARBA" id="ARBA00022729"/>
    </source>
</evidence>
<dbReference type="OrthoDB" id="9769567at2"/>
<dbReference type="GO" id="GO:0030288">
    <property type="term" value="C:outer membrane-bounded periplasmic space"/>
    <property type="evidence" value="ECO:0007669"/>
    <property type="project" value="TreeGrafter"/>
</dbReference>
<feature type="binding site" evidence="3">
    <location>
        <position position="48"/>
    </location>
    <ligand>
        <name>Fe cation</name>
        <dbReference type="ChEBI" id="CHEBI:24875"/>
    </ligand>
</feature>
<evidence type="ECO:0000313" key="5">
    <source>
        <dbReference type="EMBL" id="TSE34505.1"/>
    </source>
</evidence>
<dbReference type="AlphaFoldDB" id="A0A554XFB4"/>
<feature type="binding site" evidence="3">
    <location>
        <position position="240"/>
    </location>
    <ligand>
        <name>Fe cation</name>
        <dbReference type="ChEBI" id="CHEBI:24875"/>
    </ligand>
</feature>
<dbReference type="Proteomes" id="UP000318294">
    <property type="component" value="Unassembled WGS sequence"/>
</dbReference>
<proteinExistence type="inferred from homology"/>
<reference evidence="5 6" key="1">
    <citation type="submission" date="2019-07" db="EMBL/GenBank/DDBJ databases">
        <title>Tepidimonas charontis SPSP-6 draft genome.</title>
        <authorList>
            <person name="Da Costa M.S."/>
            <person name="Froufe H.J.C."/>
            <person name="Egas C."/>
            <person name="Albuquerque L."/>
        </authorList>
    </citation>
    <scope>NUCLEOTIDE SEQUENCE [LARGE SCALE GENOMIC DNA]</scope>
    <source>
        <strain evidence="5 6">SPSP-6</strain>
    </source>
</reference>
<dbReference type="PANTHER" id="PTHR30006:SF15">
    <property type="entry name" value="IRON-UTILIZATION PERIPLASMIC PROTEIN"/>
    <property type="match status" value="1"/>
</dbReference>
<dbReference type="RefSeq" id="WP_144328322.1">
    <property type="nucleotide sequence ID" value="NZ_VJON01000018.1"/>
</dbReference>
<comment type="similarity">
    <text evidence="1">Belongs to the bacterial solute-binding protein 1 family.</text>
</comment>
<dbReference type="SUPFAM" id="SSF53850">
    <property type="entry name" value="Periplasmic binding protein-like II"/>
    <property type="match status" value="1"/>
</dbReference>
<gene>
    <name evidence="5" type="primary">futA1</name>
    <name evidence="5" type="ORF">Tchar_01376</name>
</gene>
<keyword evidence="3" id="KW-0479">Metal-binding</keyword>
<evidence type="ECO:0000313" key="6">
    <source>
        <dbReference type="Proteomes" id="UP000318294"/>
    </source>
</evidence>
<dbReference type="InterPro" id="IPR026045">
    <property type="entry name" value="Ferric-bd"/>
</dbReference>
<protein>
    <submittedName>
        <fullName evidence="5">Iron uptake protein A1</fullName>
    </submittedName>
</protein>